<name>A0ACC3SZS8_LIPKO</name>
<sequence>MIPEDRQPQLPQGDSSLLSSLSQSLSFHSSPESFLALHGRRSAVKLQKVLEDDVLAHKQTIIRARILNRNVAIVTSRRLCEDILNAGSDERNSTVTTADKGPSIGPDTFAAQPAYHDLMAAFFPAPNILLMDFPDHKIKRELWNEQLSSFPATATPMICDIVKDHLTSWQDNSVIDLYDSMKHLSWRILLGIFLQLQPTEKNYSEIQSLQETLLRGQFSLFPVSISTPFWRSPRAKGIKARAKLQTLLSSRILLQDKQCPFLRPGKVDDEEVASHALLFTSSIAVKALASLLTASLLNLFIMPCEPSLASRIRNETSAVGGTLLNSILLETERLSPPVIGIMRRVQQDIILASPNGEPPVLIPAGWDIWLYFVAAARDNAEYEGANTFQPERFMEPDKTSPGLAFGTGPKTCLGQHISRQIVNAVTTTILETDIHLEGSVDAEGVRGWLGWDSNVSVEAFARDLKQLPCQRPKEPIELQIRRSRSGGE</sequence>
<organism evidence="1 2">
    <name type="scientific">Lipomyces kononenkoae</name>
    <name type="common">Yeast</name>
    <dbReference type="NCBI Taxonomy" id="34357"/>
    <lineage>
        <taxon>Eukaryota</taxon>
        <taxon>Fungi</taxon>
        <taxon>Dikarya</taxon>
        <taxon>Ascomycota</taxon>
        <taxon>Saccharomycotina</taxon>
        <taxon>Lipomycetes</taxon>
        <taxon>Lipomycetales</taxon>
        <taxon>Lipomycetaceae</taxon>
        <taxon>Lipomyces</taxon>
    </lineage>
</organism>
<reference evidence="2" key="1">
    <citation type="journal article" date="2024" name="Front. Bioeng. Biotechnol.">
        <title>Genome-scale model development and genomic sequencing of the oleaginous clade Lipomyces.</title>
        <authorList>
            <person name="Czajka J.J."/>
            <person name="Han Y."/>
            <person name="Kim J."/>
            <person name="Mondo S.J."/>
            <person name="Hofstad B.A."/>
            <person name="Robles A."/>
            <person name="Haridas S."/>
            <person name="Riley R."/>
            <person name="LaButti K."/>
            <person name="Pangilinan J."/>
            <person name="Andreopoulos W."/>
            <person name="Lipzen A."/>
            <person name="Yan J."/>
            <person name="Wang M."/>
            <person name="Ng V."/>
            <person name="Grigoriev I.V."/>
            <person name="Spatafora J.W."/>
            <person name="Magnuson J.K."/>
            <person name="Baker S.E."/>
            <person name="Pomraning K.R."/>
        </authorList>
    </citation>
    <scope>NUCLEOTIDE SEQUENCE [LARGE SCALE GENOMIC DNA]</scope>
    <source>
        <strain evidence="2">CBS 7786</strain>
    </source>
</reference>
<keyword evidence="2" id="KW-1185">Reference proteome</keyword>
<comment type="caution">
    <text evidence="1">The sequence shown here is derived from an EMBL/GenBank/DDBJ whole genome shotgun (WGS) entry which is preliminary data.</text>
</comment>
<dbReference type="Proteomes" id="UP001433508">
    <property type="component" value="Unassembled WGS sequence"/>
</dbReference>
<gene>
    <name evidence="1" type="ORF">V1525DRAFT_405036</name>
</gene>
<accession>A0ACC3SZS8</accession>
<proteinExistence type="predicted"/>
<dbReference type="EMBL" id="MU971374">
    <property type="protein sequence ID" value="KAK9237123.1"/>
    <property type="molecule type" value="Genomic_DNA"/>
</dbReference>
<evidence type="ECO:0000313" key="2">
    <source>
        <dbReference type="Proteomes" id="UP001433508"/>
    </source>
</evidence>
<evidence type="ECO:0000313" key="1">
    <source>
        <dbReference type="EMBL" id="KAK9237123.1"/>
    </source>
</evidence>
<protein>
    <submittedName>
        <fullName evidence="1">Cytochrome P450</fullName>
    </submittedName>
</protein>